<dbReference type="InterPro" id="IPR029063">
    <property type="entry name" value="SAM-dependent_MTases_sf"/>
</dbReference>
<keyword evidence="6" id="KW-0238">DNA-binding</keyword>
<evidence type="ECO:0000259" key="10">
    <source>
        <dbReference type="Pfam" id="PF01555"/>
    </source>
</evidence>
<proteinExistence type="inferred from homology"/>
<feature type="domain" description="DNA methylase N-4/N-6" evidence="10">
    <location>
        <begin position="30"/>
        <end position="365"/>
    </location>
</feature>
<comment type="caution">
    <text evidence="11">The sequence shown here is derived from an EMBL/GenBank/DDBJ whole genome shotgun (WGS) entry which is preliminary data.</text>
</comment>
<dbReference type="GO" id="GO:0015667">
    <property type="term" value="F:site-specific DNA-methyltransferase (cytosine-N4-specific) activity"/>
    <property type="evidence" value="ECO:0007669"/>
    <property type="project" value="UniProtKB-EC"/>
</dbReference>
<name>X8DHR0_9MYCO</name>
<evidence type="ECO:0000256" key="4">
    <source>
        <dbReference type="ARBA" id="ARBA00022691"/>
    </source>
</evidence>
<dbReference type="PRINTS" id="PR00508">
    <property type="entry name" value="S21N4MTFRASE"/>
</dbReference>
<dbReference type="GO" id="GO:0009307">
    <property type="term" value="P:DNA restriction-modification system"/>
    <property type="evidence" value="ECO:0007669"/>
    <property type="project" value="UniProtKB-KW"/>
</dbReference>
<dbReference type="EMBL" id="JAOJ01000003">
    <property type="protein sequence ID" value="EUA67000.1"/>
    <property type="molecule type" value="Genomic_DNA"/>
</dbReference>
<dbReference type="Gene3D" id="3.40.50.150">
    <property type="entry name" value="Vaccinia Virus protein VP39"/>
    <property type="match status" value="1"/>
</dbReference>
<dbReference type="InterPro" id="IPR002941">
    <property type="entry name" value="DNA_methylase_N4/N6"/>
</dbReference>
<dbReference type="PATRIC" id="fig|1299321.3.peg.4502"/>
<dbReference type="InterPro" id="IPR001091">
    <property type="entry name" value="RM_Methyltransferase"/>
</dbReference>
<evidence type="ECO:0000256" key="7">
    <source>
        <dbReference type="ARBA" id="ARBA00049120"/>
    </source>
</evidence>
<dbReference type="PANTHER" id="PTHR13370:SF3">
    <property type="entry name" value="TRNA (GUANINE(10)-N2)-METHYLTRANSFERASE HOMOLOG"/>
    <property type="match status" value="1"/>
</dbReference>
<evidence type="ECO:0000256" key="8">
    <source>
        <dbReference type="RuleBase" id="RU362026"/>
    </source>
</evidence>
<dbReference type="AlphaFoldDB" id="X8DHR0"/>
<evidence type="ECO:0000256" key="9">
    <source>
        <dbReference type="SAM" id="MobiDB-lite"/>
    </source>
</evidence>
<evidence type="ECO:0000256" key="2">
    <source>
        <dbReference type="ARBA" id="ARBA00022603"/>
    </source>
</evidence>
<evidence type="ECO:0000313" key="11">
    <source>
        <dbReference type="EMBL" id="EUA67000.1"/>
    </source>
</evidence>
<dbReference type="GO" id="GO:0032259">
    <property type="term" value="P:methylation"/>
    <property type="evidence" value="ECO:0007669"/>
    <property type="project" value="UniProtKB-KW"/>
</dbReference>
<comment type="catalytic activity">
    <reaction evidence="7">
        <text>a 2'-deoxycytidine in DNA + S-adenosyl-L-methionine = an N(4)-methyl-2'-deoxycytidine in DNA + S-adenosyl-L-homocysteine + H(+)</text>
        <dbReference type="Rhea" id="RHEA:16857"/>
        <dbReference type="Rhea" id="RHEA-COMP:11369"/>
        <dbReference type="Rhea" id="RHEA-COMP:13674"/>
        <dbReference type="ChEBI" id="CHEBI:15378"/>
        <dbReference type="ChEBI" id="CHEBI:57856"/>
        <dbReference type="ChEBI" id="CHEBI:59789"/>
        <dbReference type="ChEBI" id="CHEBI:85452"/>
        <dbReference type="ChEBI" id="CHEBI:137933"/>
        <dbReference type="EC" id="2.1.1.113"/>
    </reaction>
</comment>
<feature type="compositionally biased region" description="Polar residues" evidence="9">
    <location>
        <begin position="206"/>
        <end position="218"/>
    </location>
</feature>
<accession>X8DHR0</accession>
<dbReference type="GO" id="GO:0003677">
    <property type="term" value="F:DNA binding"/>
    <property type="evidence" value="ECO:0007669"/>
    <property type="project" value="UniProtKB-KW"/>
</dbReference>
<dbReference type="PROSITE" id="PS00093">
    <property type="entry name" value="N4_MTASE"/>
    <property type="match status" value="1"/>
</dbReference>
<evidence type="ECO:0000313" key="12">
    <source>
        <dbReference type="Proteomes" id="UP000023351"/>
    </source>
</evidence>
<evidence type="ECO:0000256" key="1">
    <source>
        <dbReference type="ARBA" id="ARBA00010203"/>
    </source>
</evidence>
<protein>
    <recommendedName>
        <fullName evidence="8">Methyltransferase</fullName>
        <ecNumber evidence="8">2.1.1.-</ecNumber>
    </recommendedName>
</protein>
<dbReference type="InterPro" id="IPR017985">
    <property type="entry name" value="MeTrfase_CN4_CS"/>
</dbReference>
<feature type="region of interest" description="Disordered" evidence="9">
    <location>
        <begin position="196"/>
        <end position="222"/>
    </location>
</feature>
<keyword evidence="4" id="KW-0949">S-adenosyl-L-methionine</keyword>
<organism evidence="11 12">
    <name type="scientific">Mycobacteroides abscessus subsp. bolletii 1513</name>
    <dbReference type="NCBI Taxonomy" id="1299321"/>
    <lineage>
        <taxon>Bacteria</taxon>
        <taxon>Bacillati</taxon>
        <taxon>Actinomycetota</taxon>
        <taxon>Actinomycetes</taxon>
        <taxon>Mycobacteriales</taxon>
        <taxon>Mycobacteriaceae</taxon>
        <taxon>Mycobacteroides</taxon>
        <taxon>Mycobacteroides abscessus</taxon>
    </lineage>
</organism>
<keyword evidence="5" id="KW-0680">Restriction system</keyword>
<dbReference type="Pfam" id="PF01555">
    <property type="entry name" value="N6_N4_Mtase"/>
    <property type="match status" value="1"/>
</dbReference>
<reference evidence="11 12" key="1">
    <citation type="submission" date="2013-12" db="EMBL/GenBank/DDBJ databases">
        <authorList>
            <person name="Zelazny A."/>
            <person name="Olivier K."/>
            <person name="Holland S."/>
            <person name="Lenaerts A."/>
            <person name="Ordway D."/>
            <person name="DeGroote M.A."/>
            <person name="Parker T."/>
            <person name="Sizemore C."/>
            <person name="Tallon L.J."/>
            <person name="Sadzewicz L.K."/>
            <person name="Sengamalay N."/>
            <person name="Fraser C.M."/>
            <person name="Hine E."/>
            <person name="Shefchek K.A."/>
            <person name="Das S.P."/>
            <person name="Tettelin H."/>
        </authorList>
    </citation>
    <scope>NUCLEOTIDE SEQUENCE [LARGE SCALE GENOMIC DNA]</scope>
    <source>
        <strain evidence="11 12">1513</strain>
    </source>
</reference>
<comment type="similarity">
    <text evidence="1">Belongs to the N(4)/N(6)-methyltransferase family. N(4) subfamily.</text>
</comment>
<sequence length="381" mass="41790">MTAPYYQDESVTLHHGDALDVAKALPDGAVDCIVTSPPYFGLRDYGEPGQYGLESSPAEYVDNMRSLFGELRRVLADDGTLWLNLGDSYYSGRGNPGPNADDRKNVARRGWVRPVDRPGREWAKPKDLLGIPWRVAFALQDDGWTLRNDIIWSKPNTMPESVVDRLSGRHEHVFLLTRNRKYFFDLDAIRETYAGERDSSRRARNGNINKGNSISTPWRPQRARAEQIAQEKGLTQAHLDAIRSAGVTDTGQATVLQTGAGKNTAEVQRLAAEAKSALGGYYREFLTPSGRNPGDVWEVATQPFPGAHFATMPPKLAQRCIAAGCKPGGTVLDPFSGSGTTGLAAQNLGRKYVGIDLNAEYLELSLRTRLQAAPLDFEAGA</sequence>
<dbReference type="GO" id="GO:0005737">
    <property type="term" value="C:cytoplasm"/>
    <property type="evidence" value="ECO:0007669"/>
    <property type="project" value="TreeGrafter"/>
</dbReference>
<dbReference type="SUPFAM" id="SSF53335">
    <property type="entry name" value="S-adenosyl-L-methionine-dependent methyltransferases"/>
    <property type="match status" value="1"/>
</dbReference>
<dbReference type="GO" id="GO:0009007">
    <property type="term" value="F:site-specific DNA-methyltransferase (adenine-specific) activity"/>
    <property type="evidence" value="ECO:0007669"/>
    <property type="project" value="TreeGrafter"/>
</dbReference>
<gene>
    <name evidence="11" type="ORF">I540_4670</name>
</gene>
<evidence type="ECO:0000256" key="5">
    <source>
        <dbReference type="ARBA" id="ARBA00022747"/>
    </source>
</evidence>
<dbReference type="Proteomes" id="UP000023351">
    <property type="component" value="Unassembled WGS sequence"/>
</dbReference>
<evidence type="ECO:0000256" key="3">
    <source>
        <dbReference type="ARBA" id="ARBA00022679"/>
    </source>
</evidence>
<keyword evidence="2 11" id="KW-0489">Methyltransferase</keyword>
<keyword evidence="3" id="KW-0808">Transferase</keyword>
<dbReference type="EC" id="2.1.1.-" evidence="8"/>
<evidence type="ECO:0000256" key="6">
    <source>
        <dbReference type="ARBA" id="ARBA00023125"/>
    </source>
</evidence>
<dbReference type="GO" id="GO:0008170">
    <property type="term" value="F:N-methyltransferase activity"/>
    <property type="evidence" value="ECO:0007669"/>
    <property type="project" value="InterPro"/>
</dbReference>
<dbReference type="PANTHER" id="PTHR13370">
    <property type="entry name" value="RNA METHYLASE-RELATED"/>
    <property type="match status" value="1"/>
</dbReference>